<evidence type="ECO:0000313" key="1">
    <source>
        <dbReference type="EMBL" id="AJC48374.1"/>
    </source>
</evidence>
<dbReference type="HOGENOM" id="CLU_543758_0_0_6"/>
<gene>
    <name evidence="1" type="ORF">SD28_01215</name>
</gene>
<name>A0A0A8E325_9GAMM</name>
<evidence type="ECO:0000313" key="2">
    <source>
        <dbReference type="Proteomes" id="UP000031104"/>
    </source>
</evidence>
<dbReference type="RefSeq" id="WP_039123295.1">
    <property type="nucleotide sequence ID" value="NZ_CP010427.1"/>
</dbReference>
<dbReference type="AlphaFoldDB" id="A0A0A8E325"/>
<dbReference type="KEGG" id="fgu:SD28_01215"/>
<dbReference type="Proteomes" id="UP000031104">
    <property type="component" value="Chromosome"/>
</dbReference>
<proteinExistence type="predicted"/>
<dbReference type="EMBL" id="CP010427">
    <property type="protein sequence ID" value="AJC48374.1"/>
    <property type="molecule type" value="Genomic_DNA"/>
</dbReference>
<dbReference type="STRING" id="594679.SD28_01215"/>
<protein>
    <recommendedName>
        <fullName evidence="3">Type VI secretion protein</fullName>
    </recommendedName>
</protein>
<evidence type="ECO:0008006" key="3">
    <source>
        <dbReference type="Google" id="ProtNLM"/>
    </source>
</evidence>
<accession>A0A0A8E325</accession>
<reference evidence="1 2" key="1">
    <citation type="submission" date="2014-12" db="EMBL/GenBank/DDBJ databases">
        <title>Complete genome sequence of Francisella guanzhouensis strain 08HL01032 isolated from air-conditioning system in China.</title>
        <authorList>
            <person name="Svensson D."/>
            <person name="Ohrman C."/>
            <person name="Backman S."/>
            <person name="Karlsson E."/>
            <person name="Nilsson E."/>
            <person name="Bystrom M."/>
            <person name="Larkeryd A."/>
            <person name="Stenberg P."/>
            <person name="Scholtz H.C."/>
            <person name="Forsman M."/>
            <person name="Sjodin A."/>
        </authorList>
    </citation>
    <scope>NUCLEOTIDE SEQUENCE [LARGE SCALE GENOMIC DNA]</scope>
    <source>
        <strain evidence="1 2">08HL01032</strain>
    </source>
</reference>
<dbReference type="NCBIfam" id="NF041246">
    <property type="entry name" value="T6SS_IglH_TssF"/>
    <property type="match status" value="1"/>
</dbReference>
<sequence length="501" mass="58526">MDTKFKDLQSKEQLYHHLESDKYNKDDILESPDLKAIIDAVEYTVQRSTQSIRDFLLQKRFNLFYSYYPYFFQHVPNHAIVEVATNQNDKFIDLELGEEFVLKLDDKKFRFQAAIPFILSPFQVTNCYIDKCVINIELDAIKPFRIDRNRFLLSTNPLVMKNYQIYHLINTLREYKAAKMTLFSHQLNKPISTPVFLNFDLKLNIGITQEIILKALTQAVFSNFYIEFENLPEDYLFYKIFLEIEIPEANNISKPLVSNSIKTNLLPVFNLFEDYAMKINCDYTQESYGIRHLDGPNEYVPTKLYNVEYNKQTAYHSHLKLSDAKSYDLIFEPSGHMRISFLNPSLEELSDSNEIVINAQWTQTTSADVEKKNYTFLPLSRSIGSLKFNIIHSYGFRRNQLLERAENILKVLNIINATGLDIDTFNTLVSLITNQDIYAIEFIKENLISIESNGEFAYVIFIRTDLCKPEFIFCADLVHMFLATHLSKRIGAQVNFQIKVI</sequence>
<organism evidence="1 2">
    <name type="scientific">Allofrancisella guangzhouensis</name>
    <dbReference type="NCBI Taxonomy" id="594679"/>
    <lineage>
        <taxon>Bacteria</taxon>
        <taxon>Pseudomonadati</taxon>
        <taxon>Pseudomonadota</taxon>
        <taxon>Gammaproteobacteria</taxon>
        <taxon>Thiotrichales</taxon>
        <taxon>Francisellaceae</taxon>
        <taxon>Allofrancisella</taxon>
    </lineage>
</organism>
<keyword evidence="2" id="KW-1185">Reference proteome</keyword>